<evidence type="ECO:0000259" key="8">
    <source>
        <dbReference type="PROSITE" id="PS50106"/>
    </source>
</evidence>
<dbReference type="Pfam" id="PF13365">
    <property type="entry name" value="Trypsin_2"/>
    <property type="match status" value="1"/>
</dbReference>
<dbReference type="PROSITE" id="PS50106">
    <property type="entry name" value="PDZ"/>
    <property type="match status" value="2"/>
</dbReference>
<dbReference type="STRING" id="655353.SAMN04488056_11078"/>
<evidence type="ECO:0000256" key="4">
    <source>
        <dbReference type="ARBA" id="ARBA00022801"/>
    </source>
</evidence>
<evidence type="ECO:0000313" key="9">
    <source>
        <dbReference type="EMBL" id="SFO65620.1"/>
    </source>
</evidence>
<evidence type="ECO:0000313" key="10">
    <source>
        <dbReference type="Proteomes" id="UP000199236"/>
    </source>
</evidence>
<keyword evidence="4" id="KW-0378">Hydrolase</keyword>
<evidence type="ECO:0000256" key="1">
    <source>
        <dbReference type="ARBA" id="ARBA00022670"/>
    </source>
</evidence>
<dbReference type="InterPro" id="IPR036034">
    <property type="entry name" value="PDZ_sf"/>
</dbReference>
<keyword evidence="1 9" id="KW-0645">Protease</keyword>
<dbReference type="InterPro" id="IPR001478">
    <property type="entry name" value="PDZ"/>
</dbReference>
<evidence type="ECO:0000256" key="2">
    <source>
        <dbReference type="ARBA" id="ARBA00022729"/>
    </source>
</evidence>
<keyword evidence="10" id="KW-1185">Reference proteome</keyword>
<dbReference type="InterPro" id="IPR051201">
    <property type="entry name" value="Chloro_Bact_Ser_Proteases"/>
</dbReference>
<keyword evidence="3" id="KW-0677">Repeat</keyword>
<dbReference type="InterPro" id="IPR009003">
    <property type="entry name" value="Peptidase_S1_PA"/>
</dbReference>
<feature type="binding site" evidence="7">
    <location>
        <position position="76"/>
    </location>
    <ligand>
        <name>substrate</name>
    </ligand>
</feature>
<dbReference type="EMBL" id="FOVR01000010">
    <property type="protein sequence ID" value="SFO65620.1"/>
    <property type="molecule type" value="Genomic_DNA"/>
</dbReference>
<dbReference type="NCBIfam" id="TIGR02037">
    <property type="entry name" value="degP_htrA_DO"/>
    <property type="match status" value="1"/>
</dbReference>
<reference evidence="9 10" key="1">
    <citation type="submission" date="2016-10" db="EMBL/GenBank/DDBJ databases">
        <authorList>
            <person name="de Groot N.N."/>
        </authorList>
    </citation>
    <scope>NUCLEOTIDE SEQUENCE [LARGE SCALE GENOMIC DNA]</scope>
    <source>
        <strain evidence="9 10">CGMCC 1.9157</strain>
    </source>
</reference>
<dbReference type="Gene3D" id="2.30.42.10">
    <property type="match status" value="2"/>
</dbReference>
<feature type="active site" description="Charge relay system" evidence="6">
    <location>
        <position position="106"/>
    </location>
</feature>
<keyword evidence="5" id="KW-0720">Serine protease</keyword>
<accession>A0A1I5IZ36</accession>
<dbReference type="InterPro" id="IPR001940">
    <property type="entry name" value="Peptidase_S1C"/>
</dbReference>
<keyword evidence="2" id="KW-0732">Signal</keyword>
<dbReference type="GO" id="GO:0006508">
    <property type="term" value="P:proteolysis"/>
    <property type="evidence" value="ECO:0007669"/>
    <property type="project" value="UniProtKB-KW"/>
</dbReference>
<dbReference type="SMART" id="SM00228">
    <property type="entry name" value="PDZ"/>
    <property type="match status" value="2"/>
</dbReference>
<dbReference type="Proteomes" id="UP000199236">
    <property type="component" value="Unassembled WGS sequence"/>
</dbReference>
<dbReference type="AlphaFoldDB" id="A0A1I5IZ36"/>
<dbReference type="InterPro" id="IPR011782">
    <property type="entry name" value="Pept_S1C_Do"/>
</dbReference>
<name>A0A1I5IZ36_9HYPH</name>
<dbReference type="Pfam" id="PF13180">
    <property type="entry name" value="PDZ_2"/>
    <property type="match status" value="1"/>
</dbReference>
<evidence type="ECO:0000256" key="6">
    <source>
        <dbReference type="PIRSR" id="PIRSR611782-1"/>
    </source>
</evidence>
<feature type="domain" description="PDZ" evidence="8">
    <location>
        <begin position="224"/>
        <end position="295"/>
    </location>
</feature>
<dbReference type="PRINTS" id="PR00834">
    <property type="entry name" value="PROTEASES2C"/>
</dbReference>
<proteinExistence type="predicted"/>
<organism evidence="9 10">
    <name type="scientific">Cohaesibacter marisflavi</name>
    <dbReference type="NCBI Taxonomy" id="655353"/>
    <lineage>
        <taxon>Bacteria</taxon>
        <taxon>Pseudomonadati</taxon>
        <taxon>Pseudomonadota</taxon>
        <taxon>Alphaproteobacteria</taxon>
        <taxon>Hyphomicrobiales</taxon>
        <taxon>Cohaesibacteraceae</taxon>
    </lineage>
</organism>
<feature type="active site" description="Charge relay system" evidence="6">
    <location>
        <position position="76"/>
    </location>
</feature>
<dbReference type="PANTHER" id="PTHR43343">
    <property type="entry name" value="PEPTIDASE S12"/>
    <property type="match status" value="1"/>
</dbReference>
<protein>
    <submittedName>
        <fullName evidence="9">Serine protease Do</fullName>
    </submittedName>
</protein>
<evidence type="ECO:0000256" key="3">
    <source>
        <dbReference type="ARBA" id="ARBA00022737"/>
    </source>
</evidence>
<dbReference type="CDD" id="cd10839">
    <property type="entry name" value="cpPDZ1_DegP-like"/>
    <property type="match status" value="1"/>
</dbReference>
<gene>
    <name evidence="9" type="ORF">SAMN04488056_11078</name>
</gene>
<dbReference type="Gene3D" id="2.40.10.120">
    <property type="match status" value="1"/>
</dbReference>
<dbReference type="SUPFAM" id="SSF50156">
    <property type="entry name" value="PDZ domain-like"/>
    <property type="match status" value="2"/>
</dbReference>
<dbReference type="PANTHER" id="PTHR43343:SF3">
    <property type="entry name" value="PROTEASE DO-LIKE 8, CHLOROPLASTIC"/>
    <property type="match status" value="1"/>
</dbReference>
<dbReference type="SUPFAM" id="SSF50494">
    <property type="entry name" value="Trypsin-like serine proteases"/>
    <property type="match status" value="1"/>
</dbReference>
<feature type="binding site" evidence="7">
    <location>
        <begin position="178"/>
        <end position="180"/>
    </location>
    <ligand>
        <name>substrate</name>
    </ligand>
</feature>
<evidence type="ECO:0000256" key="5">
    <source>
        <dbReference type="ARBA" id="ARBA00022825"/>
    </source>
</evidence>
<sequence>MAERLTPAVVNISTISLVAAEGAVPMPKVPDGSPFKKFFDDYFDEDSPELDSKRSMQSLGSGFVVGAEGLIVTNYHVISEADRINVKFHNGSNYRAELVGYDSKTDLALLKVDADKPLPTVSFGGAKDLRVGDWVMAIGNPFGLGGSVSIGIVSARNRIINNGPYDDFIQTDAAINRGNSGGPLFDMYGNVVGVNTAIISPTGSSIGLGFAIPSDIAQRVVQQLLDYGEARRGWLGVRIQELSVDLAEGLGVSEVRGALITWVDKDGPAFEAGLKSGDVILDYDGTRIERVRDLTRLVADTPAGKEVDVEFARKGQILSRRVIVAQQSEKERKTAQQPYMAPNGATLFGMSLSRLSAHVRRLHHLDDDVEGVVVSDVEAGSLAERKGIEAGMVIVEINQEIVSSPSNLIERLDRLKAEGKKTLLFLVAKPDGGELEFVSIKLEDVEAEGQLH</sequence>
<dbReference type="GO" id="GO:0004252">
    <property type="term" value="F:serine-type endopeptidase activity"/>
    <property type="evidence" value="ECO:0007669"/>
    <property type="project" value="InterPro"/>
</dbReference>
<feature type="active site" description="Charge relay system" evidence="6">
    <location>
        <position position="180"/>
    </location>
</feature>
<dbReference type="Pfam" id="PF00595">
    <property type="entry name" value="PDZ"/>
    <property type="match status" value="1"/>
</dbReference>
<evidence type="ECO:0000256" key="7">
    <source>
        <dbReference type="PIRSR" id="PIRSR611782-2"/>
    </source>
</evidence>
<feature type="binding site" evidence="7">
    <location>
        <position position="106"/>
    </location>
    <ligand>
        <name>substrate</name>
    </ligand>
</feature>
<feature type="domain" description="PDZ" evidence="8">
    <location>
        <begin position="343"/>
        <end position="430"/>
    </location>
</feature>